<evidence type="ECO:0000313" key="1">
    <source>
        <dbReference type="EMBL" id="MPM50691.1"/>
    </source>
</evidence>
<protein>
    <submittedName>
        <fullName evidence="1">Uncharacterized protein</fullName>
    </submittedName>
</protein>
<comment type="caution">
    <text evidence="1">The sequence shown here is derived from an EMBL/GenBank/DDBJ whole genome shotgun (WGS) entry which is preliminary data.</text>
</comment>
<gene>
    <name evidence="1" type="ORF">SDC9_97434</name>
</gene>
<dbReference type="AlphaFoldDB" id="A0A645AEI1"/>
<name>A0A645AEI1_9ZZZZ</name>
<accession>A0A645AEI1</accession>
<sequence>MYVLLGHTAPANGPCLGESLLHCSEHLKGLLIILSRNNQTIGTLLQGELGSLDQAQVTEGNATAVEDIGEDQGLDPLDLLIGVGTMALPLHKAAVLDHGPDVRLDADKRSRTGMGDGQDGLGLITLHL</sequence>
<proteinExistence type="predicted"/>
<organism evidence="1">
    <name type="scientific">bioreactor metagenome</name>
    <dbReference type="NCBI Taxonomy" id="1076179"/>
    <lineage>
        <taxon>unclassified sequences</taxon>
        <taxon>metagenomes</taxon>
        <taxon>ecological metagenomes</taxon>
    </lineage>
</organism>
<dbReference type="EMBL" id="VSSQ01013077">
    <property type="protein sequence ID" value="MPM50691.1"/>
    <property type="molecule type" value="Genomic_DNA"/>
</dbReference>
<reference evidence="1" key="1">
    <citation type="submission" date="2019-08" db="EMBL/GenBank/DDBJ databases">
        <authorList>
            <person name="Kucharzyk K."/>
            <person name="Murdoch R.W."/>
            <person name="Higgins S."/>
            <person name="Loffler F."/>
        </authorList>
    </citation>
    <scope>NUCLEOTIDE SEQUENCE</scope>
</reference>